<evidence type="ECO:0000256" key="6">
    <source>
        <dbReference type="SAM" id="Phobius"/>
    </source>
</evidence>
<feature type="transmembrane region" description="Helical" evidence="6">
    <location>
        <begin position="374"/>
        <end position="404"/>
    </location>
</feature>
<dbReference type="Pfam" id="PF02687">
    <property type="entry name" value="FtsX"/>
    <property type="match status" value="2"/>
</dbReference>
<feature type="transmembrane region" description="Helical" evidence="6">
    <location>
        <begin position="280"/>
        <end position="304"/>
    </location>
</feature>
<dbReference type="InterPro" id="IPR003838">
    <property type="entry name" value="ABC3_permease_C"/>
</dbReference>
<gene>
    <name evidence="9" type="ORF">ACFPFU_03300</name>
</gene>
<reference evidence="10" key="1">
    <citation type="journal article" date="2019" name="Int. J. Syst. Evol. Microbiol.">
        <title>The Global Catalogue of Microorganisms (GCM) 10K type strain sequencing project: providing services to taxonomists for standard genome sequencing and annotation.</title>
        <authorList>
            <consortium name="The Broad Institute Genomics Platform"/>
            <consortium name="The Broad Institute Genome Sequencing Center for Infectious Disease"/>
            <person name="Wu L."/>
            <person name="Ma J."/>
        </authorList>
    </citation>
    <scope>NUCLEOTIDE SEQUENCE [LARGE SCALE GENOMIC DNA]</scope>
    <source>
        <strain evidence="10">CGMCC 4.7466</strain>
    </source>
</reference>
<protein>
    <submittedName>
        <fullName evidence="9">FtsX-like permease family protein</fullName>
    </submittedName>
</protein>
<evidence type="ECO:0000256" key="2">
    <source>
        <dbReference type="ARBA" id="ARBA00022475"/>
    </source>
</evidence>
<dbReference type="InterPro" id="IPR025857">
    <property type="entry name" value="MacB_PCD"/>
</dbReference>
<proteinExistence type="predicted"/>
<feature type="domain" description="MacB-like periplasmic core" evidence="8">
    <location>
        <begin position="21"/>
        <end position="244"/>
    </location>
</feature>
<comment type="caution">
    <text evidence="9">The sequence shown here is derived from an EMBL/GenBank/DDBJ whole genome shotgun (WGS) entry which is preliminary data.</text>
</comment>
<dbReference type="InterPro" id="IPR050250">
    <property type="entry name" value="Macrolide_Exporter_MacB"/>
</dbReference>
<feature type="transmembrane region" description="Helical" evidence="6">
    <location>
        <begin position="763"/>
        <end position="783"/>
    </location>
</feature>
<feature type="domain" description="MacB-like periplasmic core" evidence="8">
    <location>
        <begin position="514"/>
        <end position="633"/>
    </location>
</feature>
<feature type="transmembrane region" description="Helical" evidence="6">
    <location>
        <begin position="21"/>
        <end position="42"/>
    </location>
</feature>
<dbReference type="RefSeq" id="WP_377061487.1">
    <property type="nucleotide sequence ID" value="NZ_JBHSJJ010000002.1"/>
</dbReference>
<keyword evidence="4 6" id="KW-1133">Transmembrane helix</keyword>
<evidence type="ECO:0000259" key="8">
    <source>
        <dbReference type="Pfam" id="PF12704"/>
    </source>
</evidence>
<evidence type="ECO:0000256" key="4">
    <source>
        <dbReference type="ARBA" id="ARBA00022989"/>
    </source>
</evidence>
<feature type="transmembrane region" description="Helical" evidence="6">
    <location>
        <begin position="424"/>
        <end position="443"/>
    </location>
</feature>
<feature type="domain" description="ABC3 transporter permease C-terminal" evidence="7">
    <location>
        <begin position="286"/>
        <end position="401"/>
    </location>
</feature>
<keyword evidence="5 6" id="KW-0472">Membrane</keyword>
<evidence type="ECO:0000259" key="7">
    <source>
        <dbReference type="Pfam" id="PF02687"/>
    </source>
</evidence>
<evidence type="ECO:0000256" key="1">
    <source>
        <dbReference type="ARBA" id="ARBA00004651"/>
    </source>
</evidence>
<dbReference type="Proteomes" id="UP001595818">
    <property type="component" value="Unassembled WGS sequence"/>
</dbReference>
<feature type="transmembrane region" description="Helical" evidence="6">
    <location>
        <begin position="678"/>
        <end position="701"/>
    </location>
</feature>
<feature type="transmembrane region" description="Helical" evidence="6">
    <location>
        <begin position="730"/>
        <end position="751"/>
    </location>
</feature>
<evidence type="ECO:0000256" key="5">
    <source>
        <dbReference type="ARBA" id="ARBA00023136"/>
    </source>
</evidence>
<dbReference type="PANTHER" id="PTHR30572">
    <property type="entry name" value="MEMBRANE COMPONENT OF TRANSPORTER-RELATED"/>
    <property type="match status" value="1"/>
</dbReference>
<keyword evidence="10" id="KW-1185">Reference proteome</keyword>
<organism evidence="9 10">
    <name type="scientific">Negadavirga shengliensis</name>
    <dbReference type="NCBI Taxonomy" id="1389218"/>
    <lineage>
        <taxon>Bacteria</taxon>
        <taxon>Pseudomonadati</taxon>
        <taxon>Bacteroidota</taxon>
        <taxon>Cytophagia</taxon>
        <taxon>Cytophagales</taxon>
        <taxon>Cyclobacteriaceae</taxon>
        <taxon>Negadavirga</taxon>
    </lineage>
</organism>
<sequence length="800" mass="89639">MWKHHVKIFFRNFFKAKFYHLISILGLAVGLAFAFLTGNYLAQEASVNASIKNLENQYLVKSRWKNPDLGRDFTAFGPFGEALKENNPDKVANYYRFDAITSIMVVDDKEFREEVQLGDASVISMFGLPLLHGDPDHALAEPNSMVVPVETARKFFGKEDVIGETVLIENFNYEREAFIITGVLDEMPKNTVLNMFVDESSPILLPPKSVGRGNFDNWNNPYVVNYVELMPGVQPEELDDAIRHVLQTHLPEEVRSQVSLYLEPMRTSYFNANNGMVRKVIWVLTLISVFVLLMAVVNFVNLAVGNASARIKEIGIRKAMGVRKAQLFGQFMAESILLSSSSMLLALLFYELARTYFGEIFGVNPHPVWYWPDYFIGGAVALTAVVGFFGGIYPSLVLSGLPLVDSLKGRLKSVQENVLLRRSLIVFQMIVSLTVLGTAIVILKQVDYFFNTELGYSRDAMVSLVLPREWNEKGLRKMETFRESITSLPGIRNASLSYELPNGRAGFSNSLYREGGKSEDAVSLKVLQTDEHYAQTYQIDVLAGQYFHGEAAAFKADRIVLNESAARALGYTEPEEAIGEKVIFQGSESPVEIAGIVRDFHFESLHEAIRPLAFTHVKNTNTYRYLNIRTDSPQLQSSMGSVEAAFREMFRGAIFEYEMMDDTFRKLYHTEIRLKKSALAATVIALLIVIMGMLGVVSLALSRRVKELGIRQVLGASAIQITSLFLKEYLAIWLVATLVSLPLVAALMNNWLAGFAYRIELQWWMLAVTGLAVGTVTVLTVGIRSLKAALMNPVESLRTE</sequence>
<evidence type="ECO:0000313" key="9">
    <source>
        <dbReference type="EMBL" id="MFC4870698.1"/>
    </source>
</evidence>
<accession>A0ABV9SWG9</accession>
<evidence type="ECO:0000313" key="10">
    <source>
        <dbReference type="Proteomes" id="UP001595818"/>
    </source>
</evidence>
<keyword evidence="2" id="KW-1003">Cell membrane</keyword>
<dbReference type="Pfam" id="PF12704">
    <property type="entry name" value="MacB_PCD"/>
    <property type="match status" value="2"/>
</dbReference>
<evidence type="ECO:0000256" key="3">
    <source>
        <dbReference type="ARBA" id="ARBA00022692"/>
    </source>
</evidence>
<keyword evidence="3 6" id="KW-0812">Transmembrane</keyword>
<feature type="transmembrane region" description="Helical" evidence="6">
    <location>
        <begin position="325"/>
        <end position="350"/>
    </location>
</feature>
<name>A0ABV9SWG9_9BACT</name>
<dbReference type="EMBL" id="JBHSJJ010000002">
    <property type="protein sequence ID" value="MFC4870698.1"/>
    <property type="molecule type" value="Genomic_DNA"/>
</dbReference>
<dbReference type="PANTHER" id="PTHR30572:SF18">
    <property type="entry name" value="ABC-TYPE MACROLIDE FAMILY EXPORT SYSTEM PERMEASE COMPONENT 2"/>
    <property type="match status" value="1"/>
</dbReference>
<feature type="domain" description="ABC3 transporter permease C-terminal" evidence="7">
    <location>
        <begin position="681"/>
        <end position="793"/>
    </location>
</feature>
<comment type="subcellular location">
    <subcellularLocation>
        <location evidence="1">Cell membrane</location>
        <topology evidence="1">Multi-pass membrane protein</topology>
    </subcellularLocation>
</comment>